<evidence type="ECO:0000256" key="1">
    <source>
        <dbReference type="SAM" id="MobiDB-lite"/>
    </source>
</evidence>
<dbReference type="GO" id="GO:0016301">
    <property type="term" value="F:kinase activity"/>
    <property type="evidence" value="ECO:0007669"/>
    <property type="project" value="UniProtKB-KW"/>
</dbReference>
<gene>
    <name evidence="2" type="primary">MAKR4</name>
    <name evidence="2" type="ORF">CR513_00158</name>
</gene>
<dbReference type="InterPro" id="IPR039620">
    <property type="entry name" value="BKI1/MAKR1/3/4"/>
</dbReference>
<evidence type="ECO:0000313" key="3">
    <source>
        <dbReference type="Proteomes" id="UP000257109"/>
    </source>
</evidence>
<dbReference type="GO" id="GO:0005886">
    <property type="term" value="C:plasma membrane"/>
    <property type="evidence" value="ECO:0007669"/>
    <property type="project" value="InterPro"/>
</dbReference>
<proteinExistence type="predicted"/>
<dbReference type="OrthoDB" id="1938320at2759"/>
<protein>
    <submittedName>
        <fullName evidence="2">Membrane-associated kinase regulator 4</fullName>
    </submittedName>
</protein>
<feature type="region of interest" description="Disordered" evidence="1">
    <location>
        <begin position="224"/>
        <end position="251"/>
    </location>
</feature>
<keyword evidence="2" id="KW-0808">Transferase</keyword>
<dbReference type="STRING" id="157652.A0A371IIB5"/>
<dbReference type="Proteomes" id="UP000257109">
    <property type="component" value="Unassembled WGS sequence"/>
</dbReference>
<accession>A0A371IIB5</accession>
<dbReference type="GO" id="GO:0019210">
    <property type="term" value="F:kinase inhibitor activity"/>
    <property type="evidence" value="ECO:0007669"/>
    <property type="project" value="InterPro"/>
</dbReference>
<feature type="compositionally biased region" description="Polar residues" evidence="1">
    <location>
        <begin position="224"/>
        <end position="235"/>
    </location>
</feature>
<evidence type="ECO:0000313" key="2">
    <source>
        <dbReference type="EMBL" id="RDY14724.1"/>
    </source>
</evidence>
<sequence>MATTLLECDPADDDYIDMEVNSYSNFFCHSHSHPHSQPREFEFQMSSIVQEKEPTTSPADELFYKGKLLPLHLPPRLQMVEKLLENTTSPFGKENDIFEEFYSTPLATTYTTPIAGTPFESCNISPSDSCQVSRELNPEEYYNNLDYPTDSSGFAVENQKKSWTKKLKQSSLGSKLKASRAYLKSWFGKSGCSYETYAASTKVADEGSVSKARETLNKPVQVAKNNPYQSSNSAMRSYKEKTSEDGSNQHRRSFSVGIKLLSGNKSSSSSSMFGSTSFSFSNKSYGCQARQLLKRCSSANSEIENSIQGAIAHCKKSQQMFSSKKNASEVGLYSMSASRTSVCEDHERAQYKHNECKSNVDIRTQLLKWKA</sequence>
<dbReference type="PANTHER" id="PTHR33312">
    <property type="entry name" value="MEMBRANE-ASSOCIATED KINASE REGULATOR 4-RELATED"/>
    <property type="match status" value="1"/>
</dbReference>
<feature type="non-terminal residue" evidence="2">
    <location>
        <position position="1"/>
    </location>
</feature>
<dbReference type="PANTHER" id="PTHR33312:SF5">
    <property type="entry name" value="MEMBRANE-ASSOCIATED KINASE REGULATOR 4-RELATED"/>
    <property type="match status" value="1"/>
</dbReference>
<reference evidence="2" key="1">
    <citation type="submission" date="2018-05" db="EMBL/GenBank/DDBJ databases">
        <title>Draft genome of Mucuna pruriens seed.</title>
        <authorList>
            <person name="Nnadi N.E."/>
            <person name="Vos R."/>
            <person name="Hasami M.H."/>
            <person name="Devisetty U.K."/>
            <person name="Aguiy J.C."/>
        </authorList>
    </citation>
    <scope>NUCLEOTIDE SEQUENCE [LARGE SCALE GENOMIC DNA]</scope>
    <source>
        <strain evidence="2">JCA_2017</strain>
    </source>
</reference>
<comment type="caution">
    <text evidence="2">The sequence shown here is derived from an EMBL/GenBank/DDBJ whole genome shotgun (WGS) entry which is preliminary data.</text>
</comment>
<keyword evidence="3" id="KW-1185">Reference proteome</keyword>
<feature type="compositionally biased region" description="Basic and acidic residues" evidence="1">
    <location>
        <begin position="237"/>
        <end position="248"/>
    </location>
</feature>
<organism evidence="2 3">
    <name type="scientific">Mucuna pruriens</name>
    <name type="common">Velvet bean</name>
    <name type="synonym">Dolichos pruriens</name>
    <dbReference type="NCBI Taxonomy" id="157652"/>
    <lineage>
        <taxon>Eukaryota</taxon>
        <taxon>Viridiplantae</taxon>
        <taxon>Streptophyta</taxon>
        <taxon>Embryophyta</taxon>
        <taxon>Tracheophyta</taxon>
        <taxon>Spermatophyta</taxon>
        <taxon>Magnoliopsida</taxon>
        <taxon>eudicotyledons</taxon>
        <taxon>Gunneridae</taxon>
        <taxon>Pentapetalae</taxon>
        <taxon>rosids</taxon>
        <taxon>fabids</taxon>
        <taxon>Fabales</taxon>
        <taxon>Fabaceae</taxon>
        <taxon>Papilionoideae</taxon>
        <taxon>50 kb inversion clade</taxon>
        <taxon>NPAAA clade</taxon>
        <taxon>indigoferoid/millettioid clade</taxon>
        <taxon>Phaseoleae</taxon>
        <taxon>Mucuna</taxon>
    </lineage>
</organism>
<keyword evidence="2" id="KW-0418">Kinase</keyword>
<name>A0A371IIB5_MUCPR</name>
<dbReference type="EMBL" id="QJKJ01000025">
    <property type="protein sequence ID" value="RDY14724.1"/>
    <property type="molecule type" value="Genomic_DNA"/>
</dbReference>
<dbReference type="AlphaFoldDB" id="A0A371IIB5"/>